<dbReference type="Proteomes" id="UP000799291">
    <property type="component" value="Unassembled WGS sequence"/>
</dbReference>
<dbReference type="PANTHER" id="PTHR38790">
    <property type="entry name" value="2EXR DOMAIN-CONTAINING PROTEIN-RELATED"/>
    <property type="match status" value="1"/>
</dbReference>
<accession>A0A6G1IEN9</accession>
<keyword evidence="3" id="KW-1185">Reference proteome</keyword>
<evidence type="ECO:0000313" key="2">
    <source>
        <dbReference type="EMBL" id="KAF2676500.1"/>
    </source>
</evidence>
<name>A0A6G1IEN9_9PLEO</name>
<gene>
    <name evidence="2" type="ORF">K458DRAFT_182095</name>
</gene>
<dbReference type="EMBL" id="MU005634">
    <property type="protein sequence ID" value="KAF2676500.1"/>
    <property type="molecule type" value="Genomic_DNA"/>
</dbReference>
<protein>
    <submittedName>
        <fullName evidence="2">Uncharacterized protein</fullName>
    </submittedName>
</protein>
<evidence type="ECO:0000313" key="3">
    <source>
        <dbReference type="Proteomes" id="UP000799291"/>
    </source>
</evidence>
<dbReference type="AlphaFoldDB" id="A0A6G1IEN9"/>
<organism evidence="2 3">
    <name type="scientific">Lentithecium fluviatile CBS 122367</name>
    <dbReference type="NCBI Taxonomy" id="1168545"/>
    <lineage>
        <taxon>Eukaryota</taxon>
        <taxon>Fungi</taxon>
        <taxon>Dikarya</taxon>
        <taxon>Ascomycota</taxon>
        <taxon>Pezizomycotina</taxon>
        <taxon>Dothideomycetes</taxon>
        <taxon>Pleosporomycetidae</taxon>
        <taxon>Pleosporales</taxon>
        <taxon>Massarineae</taxon>
        <taxon>Lentitheciaceae</taxon>
        <taxon>Lentithecium</taxon>
    </lineage>
</organism>
<proteinExistence type="predicted"/>
<evidence type="ECO:0000256" key="1">
    <source>
        <dbReference type="SAM" id="MobiDB-lite"/>
    </source>
</evidence>
<reference evidence="2" key="1">
    <citation type="journal article" date="2020" name="Stud. Mycol.">
        <title>101 Dothideomycetes genomes: a test case for predicting lifestyles and emergence of pathogens.</title>
        <authorList>
            <person name="Haridas S."/>
            <person name="Albert R."/>
            <person name="Binder M."/>
            <person name="Bloem J."/>
            <person name="Labutti K."/>
            <person name="Salamov A."/>
            <person name="Andreopoulos B."/>
            <person name="Baker S."/>
            <person name="Barry K."/>
            <person name="Bills G."/>
            <person name="Bluhm B."/>
            <person name="Cannon C."/>
            <person name="Castanera R."/>
            <person name="Culley D."/>
            <person name="Daum C."/>
            <person name="Ezra D."/>
            <person name="Gonzalez J."/>
            <person name="Henrissat B."/>
            <person name="Kuo A."/>
            <person name="Liang C."/>
            <person name="Lipzen A."/>
            <person name="Lutzoni F."/>
            <person name="Magnuson J."/>
            <person name="Mondo S."/>
            <person name="Nolan M."/>
            <person name="Ohm R."/>
            <person name="Pangilinan J."/>
            <person name="Park H.-J."/>
            <person name="Ramirez L."/>
            <person name="Alfaro M."/>
            <person name="Sun H."/>
            <person name="Tritt A."/>
            <person name="Yoshinaga Y."/>
            <person name="Zwiers L.-H."/>
            <person name="Turgeon B."/>
            <person name="Goodwin S."/>
            <person name="Spatafora J."/>
            <person name="Crous P."/>
            <person name="Grigoriev I."/>
        </authorList>
    </citation>
    <scope>NUCLEOTIDE SEQUENCE</scope>
    <source>
        <strain evidence="2">CBS 122367</strain>
    </source>
</reference>
<sequence length="301" mass="33725">MSPTLVQSPSPRSARLRRGIRPNLSRPDFRLSVRAACTSGGDEPPTPTSDKTTRNQITRLPRVVRERIYTLVFADMPNALTLCYRPMCCLPTAKFPLDILPGLCRTNRQIFTETIPLLLHGKTITIANTPSLYALCSLLTRVPDNEAYKAIKTLHFETSTHWMPFQHPIFSRLPYYGFEMVVRCTNLRELTIEIDAADLYTWHGTQKSLMTKGELEAAWKPTAGAIDGCFVLGRLVILLRASAVLGGEVGGEVGGERLGQVKEASRRFVEVLTEFGEGRLVRITVVFRGADMKTEHFMGWE</sequence>
<feature type="region of interest" description="Disordered" evidence="1">
    <location>
        <begin position="36"/>
        <end position="55"/>
    </location>
</feature>
<dbReference type="OrthoDB" id="3800967at2759"/>